<keyword evidence="3" id="KW-1185">Reference proteome</keyword>
<gene>
    <name evidence="2" type="ORF">ADUPG1_009126</name>
</gene>
<name>A0ABQ5KUG9_9EUKA</name>
<comment type="caution">
    <text evidence="2">The sequence shown here is derived from an EMBL/GenBank/DDBJ whole genome shotgun (WGS) entry which is preliminary data.</text>
</comment>
<evidence type="ECO:0000313" key="3">
    <source>
        <dbReference type="Proteomes" id="UP001057375"/>
    </source>
</evidence>
<feature type="compositionally biased region" description="Low complexity" evidence="1">
    <location>
        <begin position="186"/>
        <end position="204"/>
    </location>
</feature>
<protein>
    <submittedName>
        <fullName evidence="2">Uncharacterized protein</fullName>
    </submittedName>
</protein>
<feature type="compositionally biased region" description="Basic and acidic residues" evidence="1">
    <location>
        <begin position="143"/>
        <end position="152"/>
    </location>
</feature>
<reference evidence="2" key="1">
    <citation type="submission" date="2022-03" db="EMBL/GenBank/DDBJ databases">
        <title>Draft genome sequence of Aduncisulcus paluster, a free-living microaerophilic Fornicata.</title>
        <authorList>
            <person name="Yuyama I."/>
            <person name="Kume K."/>
            <person name="Tamura T."/>
            <person name="Inagaki Y."/>
            <person name="Hashimoto T."/>
        </authorList>
    </citation>
    <scope>NUCLEOTIDE SEQUENCE</scope>
    <source>
        <strain evidence="2">NY0171</strain>
    </source>
</reference>
<proteinExistence type="predicted"/>
<feature type="region of interest" description="Disordered" evidence="1">
    <location>
        <begin position="111"/>
        <end position="291"/>
    </location>
</feature>
<feature type="compositionally biased region" description="Basic and acidic residues" evidence="1">
    <location>
        <begin position="235"/>
        <end position="247"/>
    </location>
</feature>
<sequence length="381" mass="41373">MRQQAHDVLFSRSKGSKPRLSDLWAKYKDSLRKSSSSTQQNGESLTSPSEKTALEDRDISASFFALSAKISASAKAPIKEPFLSSPRLSIRDSLQSPLLSSRRKERISYPTFSTSKAELHRSALDSRSSQECQRPLEASVEGSEEREAHEVRASPLDGNESGPFHHFLFSNPRIPPNKVQTAVKQSSSKKSSAPPCKKSSSSSSHAAIDSRRQHPTGQSDKGGVSAPIKSISKGYKGDHQQQQESRHHAGPVGDESGDGEGESIGFSETETSSFPHSGVSNAHVSASGTEISGQAGRKLMFDSDTLSSFETQSCDNVTLFRLLDLAKIDLTLLRATVVRMFHICRENGVELDDDIMQVVTSIQESCTEDNQISSGTSESTP</sequence>
<evidence type="ECO:0000256" key="1">
    <source>
        <dbReference type="SAM" id="MobiDB-lite"/>
    </source>
</evidence>
<feature type="region of interest" description="Disordered" evidence="1">
    <location>
        <begin position="31"/>
        <end position="53"/>
    </location>
</feature>
<dbReference type="Proteomes" id="UP001057375">
    <property type="component" value="Unassembled WGS sequence"/>
</dbReference>
<organism evidence="2 3">
    <name type="scientific">Aduncisulcus paluster</name>
    <dbReference type="NCBI Taxonomy" id="2918883"/>
    <lineage>
        <taxon>Eukaryota</taxon>
        <taxon>Metamonada</taxon>
        <taxon>Carpediemonas-like organisms</taxon>
        <taxon>Aduncisulcus</taxon>
    </lineage>
</organism>
<evidence type="ECO:0000313" key="2">
    <source>
        <dbReference type="EMBL" id="GKT36098.1"/>
    </source>
</evidence>
<feature type="compositionally biased region" description="Polar residues" evidence="1">
    <location>
        <begin position="269"/>
        <end position="291"/>
    </location>
</feature>
<feature type="compositionally biased region" description="Polar residues" evidence="1">
    <location>
        <begin position="33"/>
        <end position="50"/>
    </location>
</feature>
<accession>A0ABQ5KUG9</accession>
<dbReference type="EMBL" id="BQXS01011142">
    <property type="protein sequence ID" value="GKT36098.1"/>
    <property type="molecule type" value="Genomic_DNA"/>
</dbReference>